<evidence type="ECO:0000256" key="5">
    <source>
        <dbReference type="ARBA" id="ARBA00024484"/>
    </source>
</evidence>
<evidence type="ECO:0000256" key="3">
    <source>
        <dbReference type="ARBA" id="ARBA00022741"/>
    </source>
</evidence>
<keyword evidence="7" id="KW-1185">Reference proteome</keyword>
<name>A0AA88L8T0_ARTSF</name>
<dbReference type="GO" id="GO:0005783">
    <property type="term" value="C:endoplasmic reticulum"/>
    <property type="evidence" value="ECO:0007669"/>
    <property type="project" value="TreeGrafter"/>
</dbReference>
<dbReference type="GO" id="GO:0016020">
    <property type="term" value="C:membrane"/>
    <property type="evidence" value="ECO:0007669"/>
    <property type="project" value="TreeGrafter"/>
</dbReference>
<evidence type="ECO:0000313" key="7">
    <source>
        <dbReference type="Proteomes" id="UP001187531"/>
    </source>
</evidence>
<keyword evidence="3" id="KW-0547">Nucleotide-binding</keyword>
<organism evidence="6 7">
    <name type="scientific">Artemia franciscana</name>
    <name type="common">Brine shrimp</name>
    <name type="synonym">Artemia sanfranciscana</name>
    <dbReference type="NCBI Taxonomy" id="6661"/>
    <lineage>
        <taxon>Eukaryota</taxon>
        <taxon>Metazoa</taxon>
        <taxon>Ecdysozoa</taxon>
        <taxon>Arthropoda</taxon>
        <taxon>Crustacea</taxon>
        <taxon>Branchiopoda</taxon>
        <taxon>Anostraca</taxon>
        <taxon>Artemiidae</taxon>
        <taxon>Artemia</taxon>
    </lineage>
</organism>
<dbReference type="SUPFAM" id="SSF56801">
    <property type="entry name" value="Acetyl-CoA synthetase-like"/>
    <property type="match status" value="1"/>
</dbReference>
<evidence type="ECO:0000256" key="1">
    <source>
        <dbReference type="ARBA" id="ARBA00022490"/>
    </source>
</evidence>
<keyword evidence="1" id="KW-0963">Cytoplasm</keyword>
<evidence type="ECO:0000256" key="2">
    <source>
        <dbReference type="ARBA" id="ARBA00022598"/>
    </source>
</evidence>
<evidence type="ECO:0000256" key="4">
    <source>
        <dbReference type="ARBA" id="ARBA00022840"/>
    </source>
</evidence>
<dbReference type="GO" id="GO:0004467">
    <property type="term" value="F:long-chain fatty acid-CoA ligase activity"/>
    <property type="evidence" value="ECO:0007669"/>
    <property type="project" value="UniProtKB-EC"/>
</dbReference>
<dbReference type="EMBL" id="JAVRJZ010000011">
    <property type="protein sequence ID" value="KAK2716636.1"/>
    <property type="molecule type" value="Genomic_DNA"/>
</dbReference>
<dbReference type="Gene3D" id="3.40.50.12780">
    <property type="entry name" value="N-terminal domain of ligase-like"/>
    <property type="match status" value="1"/>
</dbReference>
<evidence type="ECO:0000313" key="6">
    <source>
        <dbReference type="EMBL" id="KAK2716636.1"/>
    </source>
</evidence>
<keyword evidence="4" id="KW-0067">ATP-binding</keyword>
<sequence length="216" mass="24347">MIDIYVSIINGSTVDFSDITNNEFKVIDALKQRGTLSNPVIANLRKLDLHIWKNYGSSETSGPYLLANEKGWFDCNKNPKVSVLPTGELKLSGKNIFMGYLCDEKKTSEAIDKDSCFHSGDFILKDKNGFRHVMSSKTEIVSADGKPVSPLEVEKDIKSLLSFVRYAMIIEKQIKSGIRAKFRNLSLRNFDKEKAAEVTRVDFSLKTHRIAYTNSP</sequence>
<reference evidence="6" key="1">
    <citation type="submission" date="2023-07" db="EMBL/GenBank/DDBJ databases">
        <title>Chromosome-level genome assembly of Artemia franciscana.</title>
        <authorList>
            <person name="Jo E."/>
        </authorList>
    </citation>
    <scope>NUCLEOTIDE SEQUENCE</scope>
    <source>
        <tissue evidence="6">Whole body</tissue>
    </source>
</reference>
<comment type="catalytic activity">
    <reaction evidence="5">
        <text>a long-chain fatty acid + ATP + CoA = a long-chain fatty acyl-CoA + AMP + diphosphate</text>
        <dbReference type="Rhea" id="RHEA:15421"/>
        <dbReference type="ChEBI" id="CHEBI:30616"/>
        <dbReference type="ChEBI" id="CHEBI:33019"/>
        <dbReference type="ChEBI" id="CHEBI:57287"/>
        <dbReference type="ChEBI" id="CHEBI:57560"/>
        <dbReference type="ChEBI" id="CHEBI:83139"/>
        <dbReference type="ChEBI" id="CHEBI:456215"/>
        <dbReference type="EC" id="6.2.1.3"/>
    </reaction>
    <physiologicalReaction direction="left-to-right" evidence="5">
        <dbReference type="Rhea" id="RHEA:15422"/>
    </physiologicalReaction>
</comment>
<protein>
    <recommendedName>
        <fullName evidence="8">AMP-dependent synthetase/ligase domain-containing protein</fullName>
    </recommendedName>
</protein>
<gene>
    <name evidence="6" type="ORF">QYM36_006946</name>
</gene>
<dbReference type="AlphaFoldDB" id="A0AA88L8T0"/>
<proteinExistence type="predicted"/>
<dbReference type="GO" id="GO:0005524">
    <property type="term" value="F:ATP binding"/>
    <property type="evidence" value="ECO:0007669"/>
    <property type="project" value="UniProtKB-KW"/>
</dbReference>
<dbReference type="InterPro" id="IPR042099">
    <property type="entry name" value="ANL_N_sf"/>
</dbReference>
<dbReference type="PANTHER" id="PTHR43272">
    <property type="entry name" value="LONG-CHAIN-FATTY-ACID--COA LIGASE"/>
    <property type="match status" value="1"/>
</dbReference>
<evidence type="ECO:0008006" key="8">
    <source>
        <dbReference type="Google" id="ProtNLM"/>
    </source>
</evidence>
<accession>A0AA88L8T0</accession>
<dbReference type="Proteomes" id="UP001187531">
    <property type="component" value="Unassembled WGS sequence"/>
</dbReference>
<comment type="caution">
    <text evidence="6">The sequence shown here is derived from an EMBL/GenBank/DDBJ whole genome shotgun (WGS) entry which is preliminary data.</text>
</comment>
<keyword evidence="2" id="KW-0436">Ligase</keyword>
<dbReference type="PANTHER" id="PTHR43272:SF101">
    <property type="entry name" value="ACYL-COA SYNTHETASE BUBBLEGUM FAMILY MEMBER 2-RELATED"/>
    <property type="match status" value="1"/>
</dbReference>